<evidence type="ECO:0000313" key="3">
    <source>
        <dbReference type="Proteomes" id="UP001457661"/>
    </source>
</evidence>
<comment type="caution">
    <text evidence="2">The sequence shown here is derived from an EMBL/GenBank/DDBJ whole genome shotgun (WGS) entry which is preliminary data.</text>
</comment>
<dbReference type="EMBL" id="JBBMQX010000033">
    <property type="protein sequence ID" value="MEM5534758.1"/>
    <property type="molecule type" value="Genomic_DNA"/>
</dbReference>
<feature type="compositionally biased region" description="Polar residues" evidence="1">
    <location>
        <begin position="152"/>
        <end position="162"/>
    </location>
</feature>
<organism evidence="2 3">
    <name type="scientific">Pseudoalteromonas arctica</name>
    <dbReference type="NCBI Taxonomy" id="394751"/>
    <lineage>
        <taxon>Bacteria</taxon>
        <taxon>Pseudomonadati</taxon>
        <taxon>Pseudomonadota</taxon>
        <taxon>Gammaproteobacteria</taxon>
        <taxon>Alteromonadales</taxon>
        <taxon>Pseudoalteromonadaceae</taxon>
        <taxon>Pseudoalteromonas</taxon>
    </lineage>
</organism>
<dbReference type="RefSeq" id="WP_342880391.1">
    <property type="nucleotide sequence ID" value="NZ_JBBMQX010000033.1"/>
</dbReference>
<proteinExistence type="predicted"/>
<name>A0ABU9TM14_9GAMM</name>
<accession>A0ABU9TM14</accession>
<feature type="region of interest" description="Disordered" evidence="1">
    <location>
        <begin position="152"/>
        <end position="188"/>
    </location>
</feature>
<evidence type="ECO:0000256" key="1">
    <source>
        <dbReference type="SAM" id="MobiDB-lite"/>
    </source>
</evidence>
<dbReference type="Proteomes" id="UP001457661">
    <property type="component" value="Unassembled WGS sequence"/>
</dbReference>
<keyword evidence="3" id="KW-1185">Reference proteome</keyword>
<evidence type="ECO:0008006" key="4">
    <source>
        <dbReference type="Google" id="ProtNLM"/>
    </source>
</evidence>
<gene>
    <name evidence="2" type="ORF">WNY57_20265</name>
</gene>
<evidence type="ECO:0000313" key="2">
    <source>
        <dbReference type="EMBL" id="MEM5534758.1"/>
    </source>
</evidence>
<reference evidence="2 3" key="1">
    <citation type="submission" date="2024-03" db="EMBL/GenBank/DDBJ databases">
        <title>Community enrichment and isolation of bacterial strains for fucoidan degradation.</title>
        <authorList>
            <person name="Sichert A."/>
        </authorList>
    </citation>
    <scope>NUCLEOTIDE SEQUENCE [LARGE SCALE GENOMIC DNA]</scope>
    <source>
        <strain evidence="2 3">AS26</strain>
    </source>
</reference>
<protein>
    <recommendedName>
        <fullName evidence="4">Helix-turn-helix domain-containing protein</fullName>
    </recommendedName>
</protein>
<sequence length="188" mass="20967">MDNKEIIGVPSKPISDKRGRWVQTEISAHEAWARLIIKHRGAAAFMHMLVSRMDSNSNAVVASHAVLAKMQGCSTRTIKNYIDTLAKDRWIQVVSLGKGATNAYVVNSMVAWSQSRENLKHSKFTAQVIADFEDQKEILNKTDLRKIPVLFSNEQQLPTGNRGSEPPAQTLLDGTEPDLPSIKNENEE</sequence>